<dbReference type="InterPro" id="IPR014189">
    <property type="entry name" value="Quinone_OxRdtase_PIG3"/>
</dbReference>
<dbReference type="EMBL" id="JAMOIL010000014">
    <property type="protein sequence ID" value="MCM0621102.1"/>
    <property type="molecule type" value="Genomic_DNA"/>
</dbReference>
<keyword evidence="1" id="KW-0521">NADP</keyword>
<evidence type="ECO:0000313" key="5">
    <source>
        <dbReference type="Proteomes" id="UP001139485"/>
    </source>
</evidence>
<dbReference type="Pfam" id="PF00107">
    <property type="entry name" value="ADH_zinc_N"/>
    <property type="match status" value="1"/>
</dbReference>
<dbReference type="Gene3D" id="3.40.50.720">
    <property type="entry name" value="NAD(P)-binding Rossmann-like Domain"/>
    <property type="match status" value="1"/>
</dbReference>
<name>A0A9X2D877_9ACTN</name>
<gene>
    <name evidence="4" type="ORF">M8330_12450</name>
</gene>
<dbReference type="InterPro" id="IPR036291">
    <property type="entry name" value="NAD(P)-bd_dom_sf"/>
</dbReference>
<comment type="caution">
    <text evidence="4">The sequence shown here is derived from an EMBL/GenBank/DDBJ whole genome shotgun (WGS) entry which is preliminary data.</text>
</comment>
<dbReference type="InterPro" id="IPR013149">
    <property type="entry name" value="ADH-like_C"/>
</dbReference>
<dbReference type="Gene3D" id="3.90.180.10">
    <property type="entry name" value="Medium-chain alcohol dehydrogenases, catalytic domain"/>
    <property type="match status" value="1"/>
</dbReference>
<evidence type="ECO:0000313" key="4">
    <source>
        <dbReference type="EMBL" id="MCM0621102.1"/>
    </source>
</evidence>
<dbReference type="InterPro" id="IPR013154">
    <property type="entry name" value="ADH-like_N"/>
</dbReference>
<dbReference type="SUPFAM" id="SSF51735">
    <property type="entry name" value="NAD(P)-binding Rossmann-fold domains"/>
    <property type="match status" value="1"/>
</dbReference>
<reference evidence="4" key="1">
    <citation type="submission" date="2022-05" db="EMBL/GenBank/DDBJ databases">
        <authorList>
            <person name="Tuo L."/>
        </authorList>
    </citation>
    <scope>NUCLEOTIDE SEQUENCE</scope>
    <source>
        <strain evidence="4">BSK12Z-4</strain>
    </source>
</reference>
<evidence type="ECO:0000256" key="1">
    <source>
        <dbReference type="ARBA" id="ARBA00022857"/>
    </source>
</evidence>
<organism evidence="4 5">
    <name type="scientific">Nocardioides bruguierae</name>
    <dbReference type="NCBI Taxonomy" id="2945102"/>
    <lineage>
        <taxon>Bacteria</taxon>
        <taxon>Bacillati</taxon>
        <taxon>Actinomycetota</taxon>
        <taxon>Actinomycetes</taxon>
        <taxon>Propionibacteriales</taxon>
        <taxon>Nocardioidaceae</taxon>
        <taxon>Nocardioides</taxon>
    </lineage>
</organism>
<keyword evidence="2" id="KW-0560">Oxidoreductase</keyword>
<dbReference type="NCBIfam" id="TIGR02824">
    <property type="entry name" value="quinone_pig3"/>
    <property type="match status" value="1"/>
</dbReference>
<keyword evidence="5" id="KW-1185">Reference proteome</keyword>
<dbReference type="GO" id="GO:0070402">
    <property type="term" value="F:NADPH binding"/>
    <property type="evidence" value="ECO:0007669"/>
    <property type="project" value="TreeGrafter"/>
</dbReference>
<dbReference type="RefSeq" id="WP_250827588.1">
    <property type="nucleotide sequence ID" value="NZ_JAMOIL010000014.1"/>
</dbReference>
<dbReference type="AlphaFoldDB" id="A0A9X2D877"/>
<feature type="domain" description="Enoyl reductase (ER)" evidence="3">
    <location>
        <begin position="10"/>
        <end position="323"/>
    </location>
</feature>
<dbReference type="GO" id="GO:0016651">
    <property type="term" value="F:oxidoreductase activity, acting on NAD(P)H"/>
    <property type="evidence" value="ECO:0007669"/>
    <property type="project" value="TreeGrafter"/>
</dbReference>
<dbReference type="InterPro" id="IPR011032">
    <property type="entry name" value="GroES-like_sf"/>
</dbReference>
<dbReference type="PANTHER" id="PTHR48106">
    <property type="entry name" value="QUINONE OXIDOREDUCTASE PIG3-RELATED"/>
    <property type="match status" value="1"/>
</dbReference>
<proteinExistence type="predicted"/>
<dbReference type="CDD" id="cd05276">
    <property type="entry name" value="p53_inducible_oxidoreductase"/>
    <property type="match status" value="1"/>
</dbReference>
<evidence type="ECO:0000259" key="3">
    <source>
        <dbReference type="SMART" id="SM00829"/>
    </source>
</evidence>
<evidence type="ECO:0000256" key="2">
    <source>
        <dbReference type="ARBA" id="ARBA00023002"/>
    </source>
</evidence>
<dbReference type="PANTHER" id="PTHR48106:SF8">
    <property type="entry name" value="OS02G0805600 PROTEIN"/>
    <property type="match status" value="1"/>
</dbReference>
<sequence>MRAVVATEPGGPEVLNVTDLPDPEPGEGEVVLDVVAAGLNRADLLQRQGFYPPPPGASEVIGMEVSGRVSAVGEGVSGIEVGDEACALLAGGGYATKVAVPAGQLLPVPPGVDLVTAAALPEVAATVYSNLVLTAGMRNGDTLLVHGGSGGIGSFAIQLAVASGVRVITTAGTAEKRAFCRDLGADVVVDYHEEDFVEVVREATDGAGVDVVLDNMGAKYLMRNVEVLALDGRLVVIGMQGGTKAELDLNALLRKRAGVIATNLRGRSVAEKTEICAGLVKDVWPLVAAGTVRPIVEGTFPLEQAVDAHRLMTEGSHTGKILLTT</sequence>
<dbReference type="SUPFAM" id="SSF50129">
    <property type="entry name" value="GroES-like"/>
    <property type="match status" value="1"/>
</dbReference>
<dbReference type="Pfam" id="PF08240">
    <property type="entry name" value="ADH_N"/>
    <property type="match status" value="1"/>
</dbReference>
<protein>
    <submittedName>
        <fullName evidence="4">NAD(P)H-quinone oxidoreductase</fullName>
    </submittedName>
</protein>
<dbReference type="SMART" id="SM00829">
    <property type="entry name" value="PKS_ER"/>
    <property type="match status" value="1"/>
</dbReference>
<dbReference type="InterPro" id="IPR020843">
    <property type="entry name" value="ER"/>
</dbReference>
<accession>A0A9X2D877</accession>
<dbReference type="Proteomes" id="UP001139485">
    <property type="component" value="Unassembled WGS sequence"/>
</dbReference>